<dbReference type="InterPro" id="IPR055277">
    <property type="entry name" value="Fanconi_A_C"/>
</dbReference>
<dbReference type="GO" id="GO:0050727">
    <property type="term" value="P:regulation of inflammatory response"/>
    <property type="evidence" value="ECO:0007669"/>
    <property type="project" value="Ensembl"/>
</dbReference>
<dbReference type="Pfam" id="PF15865">
    <property type="entry name" value="Fanconi_A_N"/>
    <property type="match status" value="1"/>
</dbReference>
<evidence type="ECO:0000313" key="6">
    <source>
        <dbReference type="Proteomes" id="UP000002279"/>
    </source>
</evidence>
<accession>A0A6I8NZ73</accession>
<dbReference type="GO" id="GO:0043240">
    <property type="term" value="C:Fanconi anaemia nuclear complex"/>
    <property type="evidence" value="ECO:0000318"/>
    <property type="project" value="GO_Central"/>
</dbReference>
<dbReference type="GO" id="GO:0007140">
    <property type="term" value="P:male meiotic nuclear division"/>
    <property type="evidence" value="ECO:0007669"/>
    <property type="project" value="Ensembl"/>
</dbReference>
<dbReference type="KEGG" id="oaa:100080126"/>
<evidence type="ECO:0000259" key="2">
    <source>
        <dbReference type="Pfam" id="PF15865"/>
    </source>
</evidence>
<dbReference type="GO" id="GO:0036297">
    <property type="term" value="P:interstrand cross-link repair"/>
    <property type="evidence" value="ECO:0007669"/>
    <property type="project" value="InterPro"/>
</dbReference>
<dbReference type="Proteomes" id="UP000002279">
    <property type="component" value="Chromosome 11"/>
</dbReference>
<feature type="domain" description="Fanconi anaemia group A protein arcN subdomain" evidence="4">
    <location>
        <begin position="650"/>
        <end position="880"/>
    </location>
</feature>
<gene>
    <name evidence="5" type="primary">FANCA</name>
</gene>
<dbReference type="RefSeq" id="XP_028930879.1">
    <property type="nucleotide sequence ID" value="XM_029075046.2"/>
</dbReference>
<dbReference type="InterPro" id="IPR055387">
    <property type="entry name" value="FANCA_arcN"/>
</dbReference>
<dbReference type="PANTHER" id="PTHR12047">
    <property type="entry name" value="FANCONI ANEMIA GROUP A PROTEIN"/>
    <property type="match status" value="1"/>
</dbReference>
<dbReference type="Pfam" id="PF03511">
    <property type="entry name" value="FANCA_CTD"/>
    <property type="match status" value="1"/>
</dbReference>
<keyword evidence="6" id="KW-1185">Reference proteome</keyword>
<evidence type="ECO:0000259" key="3">
    <source>
        <dbReference type="Pfam" id="PF24781"/>
    </source>
</evidence>
<dbReference type="Bgee" id="ENSOANG00000004838">
    <property type="expression patterns" value="Expressed in testis and 7 other cell types or tissues"/>
</dbReference>
<dbReference type="Ensembl" id="ENSOANT00000068079.1">
    <property type="protein sequence ID" value="ENSOANP00000046096.1"/>
    <property type="gene ID" value="ENSOANG00000004838.5"/>
</dbReference>
<dbReference type="InterPro" id="IPR003516">
    <property type="entry name" value="FANCA"/>
</dbReference>
<feature type="domain" description="Fanconi anaemia group A protein N-terminal" evidence="2">
    <location>
        <begin position="172"/>
        <end position="525"/>
    </location>
</feature>
<reference evidence="5" key="2">
    <citation type="submission" date="2025-08" db="UniProtKB">
        <authorList>
            <consortium name="Ensembl"/>
        </authorList>
    </citation>
    <scope>IDENTIFICATION</scope>
    <source>
        <strain evidence="5">Glennie</strain>
    </source>
</reference>
<dbReference type="GeneID" id="100080126"/>
<dbReference type="PRINTS" id="PR00826">
    <property type="entry name" value="FANCONIAGENE"/>
</dbReference>
<dbReference type="GO" id="GO:0008584">
    <property type="term" value="P:male gonad development"/>
    <property type="evidence" value="ECO:0007669"/>
    <property type="project" value="Ensembl"/>
</dbReference>
<sequence>MLNCRMVWKCTSRIIVSSSQSAYLPLEAGRASKNKCKSDRRQKLQEAAVYLLTRHQNLNDLLLEGENPPCKKSLCLSKLTDASSPDSLATPSKSLVVSALQEQASRLGVPVGILSARTAASSIEQICQASASSSQIALLSWEQRKKLSALLETIQSLLVQNVFSRPLFCQELWKVQSSLVLEALWHLHTNNIVGLEELLDSHPDLKTLEMWLSSNLHLLCEQTEDSTEVTEVTRNMLSDFMGLLVQRGFQQASNLKRNKEQEKTSRVFVAVLQRMLTNVLDAVAVEEQDRSSSSKAVKCWLKVYCVSMYGNLISPDSLKRFFTHTLTQIFIYNPVLKASDAIRMQREWSFARTCPLLTMIYRGLFVVFTPKELVSHLQEVLETYEVNWQHILSCVSTLVVCLAEAQQLVKDWLARLMIKAFETYNLESMITAFLIVRQAAQEGPSVFISYTEWFKVSFGSVSGYHNSSKKALVFLCKFLSDIVPFEAPQYMKVHILHPPLVPAKYRSLLLDYITLAKTQLADLNVAIEDMGLYEDLSSPGEPLKPQCQALKDVEKAIKVFEQTGKIPALVLEASIFRRPYYTTRFLPALLTPRVLPEVPDSRMTFIDFLKRSDKIPANLYDSYHRACSTAEERQDEDAAVEMETDSADGPLDRLKAGLKDLRTLIVDPTKYDAMAAQIAVISEKLRIVLGHSESNTECETLRVHLNFHAPKLEQLEQRVTDLLLTSFCQYLIVSSSFNPPDRQGPWPSLFVKMMCGHKRLLPAVITRLCQLIYHQGPCLSDTHIIGLAALAVHLNESKSFFPELDTTFAKRLSVAEYWEHLLTCRTGLSLSFCLRFCTAAVSYSLCKFSSHPCDTLHSCVPPGFIRKLQFVVPRLLLEARGVNWQKDETNPPWRPLFCPSVNWKRAALCLWKHRRFQELSKEKGFLLTFKDWLLFELEVQPETDVLSDAERKDFHQWALYQRYVPESSAAGGCDGDTERACTLFVGTLVDFCQRSPLEKSELSLYDTGGNRDILSRLQEMVLELELEHKRTSGVVRPRGQGHFLFSVFKEKLQTGGDGLTVSEQLIRQREILVHKRIVLSLPPSVLIKCQGRQQVALDCEDFFHFVNTELRNICARGCTLTHDITAHFFRGLLSACLSCKDPALEVNSVLTTCQTECPIILISAVLWWPRLEPVLTCQWKRNSENPLPQKLQNLVVGQQSAWIFLSSNVVSPISDPVWIPAAFLYFAIHQQVAPERMASALKKLGKDREQLLVSLFFFSLMGLISSHLAPQEGGDFPKTLDMCSEILGCLERRRMSWLIFFQSPKKGTGLYQILLSAASDQYIRLLPLAFYSLSAFFDQELFTREEAFLYVATDMYLKLVQLFAGGETSAASTREPWKQVDSLGLIRKARLFLFRAIPRCPKRSFSNVTELLATCEDCDPEMKAALASGQQPPEDADLYGEPLLF</sequence>
<dbReference type="GO" id="GO:0045589">
    <property type="term" value="P:regulation of regulatory T cell differentiation"/>
    <property type="evidence" value="ECO:0000318"/>
    <property type="project" value="GO_Central"/>
</dbReference>
<dbReference type="Pfam" id="PF24781">
    <property type="entry name" value="FANCA_helical"/>
    <property type="match status" value="1"/>
</dbReference>
<dbReference type="PANTHER" id="PTHR12047:SF2">
    <property type="entry name" value="FANCONI ANEMIA GROUP A PROTEIN"/>
    <property type="match status" value="1"/>
</dbReference>
<dbReference type="CTD" id="2175"/>
<dbReference type="GO" id="GO:2000348">
    <property type="term" value="P:regulation of CD40 signaling pathway"/>
    <property type="evidence" value="ECO:0007669"/>
    <property type="project" value="Ensembl"/>
</dbReference>
<dbReference type="GO" id="GO:0000785">
    <property type="term" value="C:chromatin"/>
    <property type="evidence" value="ECO:0007669"/>
    <property type="project" value="Ensembl"/>
</dbReference>
<reference evidence="5 6" key="1">
    <citation type="journal article" date="2008" name="Nature">
        <title>Genome analysis of the platypus reveals unique signatures of evolution.</title>
        <authorList>
            <person name="Warren W.C."/>
            <person name="Hillier L.W."/>
            <person name="Marshall Graves J.A."/>
            <person name="Birney E."/>
            <person name="Ponting C.P."/>
            <person name="Grutzner F."/>
            <person name="Belov K."/>
            <person name="Miller W."/>
            <person name="Clarke L."/>
            <person name="Chinwalla A.T."/>
            <person name="Yang S.P."/>
            <person name="Heger A."/>
            <person name="Locke D.P."/>
            <person name="Miethke P."/>
            <person name="Waters P.D."/>
            <person name="Veyrunes F."/>
            <person name="Fulton L."/>
            <person name="Fulton B."/>
            <person name="Graves T."/>
            <person name="Wallis J."/>
            <person name="Puente X.S."/>
            <person name="Lopez-Otin C."/>
            <person name="Ordonez G.R."/>
            <person name="Eichler E.E."/>
            <person name="Chen L."/>
            <person name="Cheng Z."/>
            <person name="Deakin J.E."/>
            <person name="Alsop A."/>
            <person name="Thompson K."/>
            <person name="Kirby P."/>
            <person name="Papenfuss A.T."/>
            <person name="Wakefield M.J."/>
            <person name="Olender T."/>
            <person name="Lancet D."/>
            <person name="Huttley G.A."/>
            <person name="Smit A.F."/>
            <person name="Pask A."/>
            <person name="Temple-Smith P."/>
            <person name="Batzer M.A."/>
            <person name="Walker J.A."/>
            <person name="Konkel M.K."/>
            <person name="Harris R.S."/>
            <person name="Whittington C.M."/>
            <person name="Wong E.S."/>
            <person name="Gemmell N.J."/>
            <person name="Buschiazzo E."/>
            <person name="Vargas Jentzsch I.M."/>
            <person name="Merkel A."/>
            <person name="Schmitz J."/>
            <person name="Zemann A."/>
            <person name="Churakov G."/>
            <person name="Kriegs J.O."/>
            <person name="Brosius J."/>
            <person name="Murchison E.P."/>
            <person name="Sachidanandam R."/>
            <person name="Smith C."/>
            <person name="Hannon G.J."/>
            <person name="Tsend-Ayush E."/>
            <person name="McMillan D."/>
            <person name="Attenborough R."/>
            <person name="Rens W."/>
            <person name="Ferguson-Smith M."/>
            <person name="Lefevre C.M."/>
            <person name="Sharp J.A."/>
            <person name="Nicholas K.R."/>
            <person name="Ray D.A."/>
            <person name="Kube M."/>
            <person name="Reinhardt R."/>
            <person name="Pringle T.H."/>
            <person name="Taylor J."/>
            <person name="Jones R.C."/>
            <person name="Nixon B."/>
            <person name="Dacheux J.L."/>
            <person name="Niwa H."/>
            <person name="Sekita Y."/>
            <person name="Huang X."/>
            <person name="Stark A."/>
            <person name="Kheradpour P."/>
            <person name="Kellis M."/>
            <person name="Flicek P."/>
            <person name="Chen Y."/>
            <person name="Webber C."/>
            <person name="Hardison R."/>
            <person name="Nelson J."/>
            <person name="Hallsworth-Pepin K."/>
            <person name="Delehaunty K."/>
            <person name="Markovic C."/>
            <person name="Minx P."/>
            <person name="Feng Y."/>
            <person name="Kremitzki C."/>
            <person name="Mitreva M."/>
            <person name="Glasscock J."/>
            <person name="Wylie T."/>
            <person name="Wohldmann P."/>
            <person name="Thiru P."/>
            <person name="Nhan M.N."/>
            <person name="Pohl C.S."/>
            <person name="Smith S.M."/>
            <person name="Hou S."/>
            <person name="Nefedov M."/>
            <person name="de Jong P.J."/>
            <person name="Renfree M.B."/>
            <person name="Mardis E.R."/>
            <person name="Wilson R.K."/>
        </authorList>
    </citation>
    <scope>NUCLEOTIDE SEQUENCE [LARGE SCALE GENOMIC DNA]</scope>
    <source>
        <strain evidence="5 6">Glennie</strain>
    </source>
</reference>
<dbReference type="GeneTree" id="ENSGT00390000007852"/>
<dbReference type="GO" id="GO:1905936">
    <property type="term" value="P:regulation of germ cell proliferation"/>
    <property type="evidence" value="ECO:0007669"/>
    <property type="project" value="Ensembl"/>
</dbReference>
<proteinExistence type="predicted"/>
<evidence type="ECO:0000259" key="1">
    <source>
        <dbReference type="Pfam" id="PF03511"/>
    </source>
</evidence>
<dbReference type="GO" id="GO:0005654">
    <property type="term" value="C:nucleoplasm"/>
    <property type="evidence" value="ECO:0007669"/>
    <property type="project" value="Ensembl"/>
</dbReference>
<dbReference type="OrthoDB" id="2287188at2759"/>
<evidence type="ECO:0000313" key="5">
    <source>
        <dbReference type="Ensembl" id="ENSOANP00000046096.1"/>
    </source>
</evidence>
<feature type="domain" description="Fanconi anaemia group A protein C-terminal" evidence="1">
    <location>
        <begin position="1219"/>
        <end position="1421"/>
    </location>
</feature>
<dbReference type="InterPro" id="IPR031729">
    <property type="entry name" value="Fanconi_A_N"/>
</dbReference>
<reference evidence="5" key="3">
    <citation type="submission" date="2025-09" db="UniProtKB">
        <authorList>
            <consortium name="Ensembl"/>
        </authorList>
    </citation>
    <scope>IDENTIFICATION</scope>
    <source>
        <strain evidence="5">Glennie</strain>
    </source>
</reference>
<dbReference type="OMA" id="AIPHCPA"/>
<evidence type="ECO:0000259" key="4">
    <source>
        <dbReference type="Pfam" id="PF24783"/>
    </source>
</evidence>
<dbReference type="GO" id="GO:0008585">
    <property type="term" value="P:female gonad development"/>
    <property type="evidence" value="ECO:0007669"/>
    <property type="project" value="Ensembl"/>
</dbReference>
<organism evidence="5 6">
    <name type="scientific">Ornithorhynchus anatinus</name>
    <name type="common">Duckbill platypus</name>
    <dbReference type="NCBI Taxonomy" id="9258"/>
    <lineage>
        <taxon>Eukaryota</taxon>
        <taxon>Metazoa</taxon>
        <taxon>Chordata</taxon>
        <taxon>Craniata</taxon>
        <taxon>Vertebrata</taxon>
        <taxon>Euteleostomi</taxon>
        <taxon>Mammalia</taxon>
        <taxon>Monotremata</taxon>
        <taxon>Ornithorhynchidae</taxon>
        <taxon>Ornithorhynchus</taxon>
    </lineage>
</organism>
<feature type="domain" description="Fanconi anaemia group A protein helical" evidence="3">
    <location>
        <begin position="546"/>
        <end position="627"/>
    </location>
</feature>
<dbReference type="InterPro" id="IPR055386">
    <property type="entry name" value="FANCA_helical"/>
</dbReference>
<protein>
    <submittedName>
        <fullName evidence="5">FA complementation group A</fullName>
    </submittedName>
</protein>
<dbReference type="Pfam" id="PF24783">
    <property type="entry name" value="FANCA_arcN"/>
    <property type="match status" value="1"/>
</dbReference>
<dbReference type="InParanoid" id="A0A6I8NZ73"/>
<dbReference type="FunCoup" id="A0A6I8NZ73">
    <property type="interactions" value="1996"/>
</dbReference>
<name>A0A6I8NZ73_ORNAN</name>